<keyword evidence="2" id="KW-0813">Transport</keyword>
<reference evidence="6" key="1">
    <citation type="submission" date="2020-05" db="EMBL/GenBank/DDBJ databases">
        <title>Phylogenomic resolution of chytrid fungi.</title>
        <authorList>
            <person name="Stajich J.E."/>
            <person name="Amses K."/>
            <person name="Simmons R."/>
            <person name="Seto K."/>
            <person name="Myers J."/>
            <person name="Bonds A."/>
            <person name="Quandt C.A."/>
            <person name="Barry K."/>
            <person name="Liu P."/>
            <person name="Grigoriev I."/>
            <person name="Longcore J.E."/>
            <person name="James T.Y."/>
        </authorList>
    </citation>
    <scope>NUCLEOTIDE SEQUENCE</scope>
    <source>
        <strain evidence="6">JEL0318</strain>
    </source>
</reference>
<keyword evidence="3" id="KW-0653">Protein transport</keyword>
<protein>
    <recommendedName>
        <fullName evidence="5">Clathrin/coatomer adaptor adaptin-like N-terminal domain-containing protein</fullName>
    </recommendedName>
</protein>
<dbReference type="GO" id="GO:0016192">
    <property type="term" value="P:vesicle-mediated transport"/>
    <property type="evidence" value="ECO:0007669"/>
    <property type="project" value="InterPro"/>
</dbReference>
<evidence type="ECO:0000256" key="2">
    <source>
        <dbReference type="ARBA" id="ARBA00022448"/>
    </source>
</evidence>
<accession>A0AAD5SH59</accession>
<dbReference type="InterPro" id="IPR011989">
    <property type="entry name" value="ARM-like"/>
</dbReference>
<evidence type="ECO:0000313" key="7">
    <source>
        <dbReference type="Proteomes" id="UP001212841"/>
    </source>
</evidence>
<keyword evidence="4" id="KW-0472">Membrane</keyword>
<dbReference type="AlphaFoldDB" id="A0AAD5SH59"/>
<evidence type="ECO:0000256" key="1">
    <source>
        <dbReference type="ARBA" id="ARBA00004308"/>
    </source>
</evidence>
<evidence type="ECO:0000256" key="3">
    <source>
        <dbReference type="ARBA" id="ARBA00022927"/>
    </source>
</evidence>
<dbReference type="EMBL" id="JADGJD010000151">
    <property type="protein sequence ID" value="KAJ3054214.1"/>
    <property type="molecule type" value="Genomic_DNA"/>
</dbReference>
<dbReference type="SUPFAM" id="SSF48371">
    <property type="entry name" value="ARM repeat"/>
    <property type="match status" value="1"/>
</dbReference>
<feature type="non-terminal residue" evidence="6">
    <location>
        <position position="1"/>
    </location>
</feature>
<evidence type="ECO:0000259" key="5">
    <source>
        <dbReference type="Pfam" id="PF01602"/>
    </source>
</evidence>
<dbReference type="Gene3D" id="1.25.10.10">
    <property type="entry name" value="Leucine-rich Repeat Variant"/>
    <property type="match status" value="1"/>
</dbReference>
<dbReference type="InterPro" id="IPR002553">
    <property type="entry name" value="Clathrin/coatomer_adapt-like_N"/>
</dbReference>
<dbReference type="GO" id="GO:0006886">
    <property type="term" value="P:intracellular protein transport"/>
    <property type="evidence" value="ECO:0007669"/>
    <property type="project" value="InterPro"/>
</dbReference>
<dbReference type="Proteomes" id="UP001212841">
    <property type="component" value="Unassembled WGS sequence"/>
</dbReference>
<keyword evidence="7" id="KW-1185">Reference proteome</keyword>
<dbReference type="GO" id="GO:0030117">
    <property type="term" value="C:membrane coat"/>
    <property type="evidence" value="ECO:0007669"/>
    <property type="project" value="InterPro"/>
</dbReference>
<comment type="subcellular location">
    <subcellularLocation>
        <location evidence="1">Endomembrane system</location>
    </subcellularLocation>
</comment>
<organism evidence="6 7">
    <name type="scientific">Rhizophlyctis rosea</name>
    <dbReference type="NCBI Taxonomy" id="64517"/>
    <lineage>
        <taxon>Eukaryota</taxon>
        <taxon>Fungi</taxon>
        <taxon>Fungi incertae sedis</taxon>
        <taxon>Chytridiomycota</taxon>
        <taxon>Chytridiomycota incertae sedis</taxon>
        <taxon>Chytridiomycetes</taxon>
        <taxon>Rhizophlyctidales</taxon>
        <taxon>Rhizophlyctidaceae</taxon>
        <taxon>Rhizophlyctis</taxon>
    </lineage>
</organism>
<gene>
    <name evidence="6" type="ORF">HK097_002383</name>
</gene>
<evidence type="ECO:0000313" key="6">
    <source>
        <dbReference type="EMBL" id="KAJ3054214.1"/>
    </source>
</evidence>
<feature type="domain" description="Clathrin/coatomer adaptor adaptin-like N-terminal" evidence="5">
    <location>
        <begin position="2"/>
        <end position="467"/>
    </location>
</feature>
<sequence>MRKDLDDPNEINVCLALHAIANIGGREMAESLANEVQRLLVTGHTKSFVKKKAALCLLRLFRKHQDIFPAQEWAPKLINMMDEHDLGVALAVVSLVLAIAQQFPDSYNGCVIKAIHRMHKIVCEKEYSADYVYYKVPVPWLQVKLLRLLQYYPPPSDVTVRQRLSTILQTIINNAQDVPKNVQHNNAQNAVLFEAINLAIHLDTESEIVTQSAQLLGRFISSKETNIRYLGLETMAHLAGFADSLDAIKRHQDTIIQSLKDKDISVRRRALDLLYSMCDVTNARVIVSELLHYLGIADYAIREEMVLKIAILTEKFATDYNWYVDVILQLITIAGDHVSAEVWYRVVQIVTNNEDLQEYAARTVLGTLKSPTCHETSLKVGGHILGEFGHLIANDPGCSPLEQFMALHSKFGMCTASTRALLMTTYLKFINLFPEIKDEILRVFRQYRFVLDVELQQRACEYYAIATQPTDDLLQTVCEEMPPFPERESALVHRLHKTIQDTEDKRTWHIGGKDANKDTLTLKKTDRRRSTVRTSLTDVSVAAGQG</sequence>
<dbReference type="PANTHER" id="PTHR22780">
    <property type="entry name" value="ADAPTIN, ALPHA/GAMMA/EPSILON"/>
    <property type="match status" value="1"/>
</dbReference>
<proteinExistence type="predicted"/>
<evidence type="ECO:0000256" key="4">
    <source>
        <dbReference type="ARBA" id="ARBA00023136"/>
    </source>
</evidence>
<dbReference type="Pfam" id="PF01602">
    <property type="entry name" value="Adaptin_N"/>
    <property type="match status" value="1"/>
</dbReference>
<comment type="caution">
    <text evidence="6">The sequence shown here is derived from an EMBL/GenBank/DDBJ whole genome shotgun (WGS) entry which is preliminary data.</text>
</comment>
<dbReference type="InterPro" id="IPR016024">
    <property type="entry name" value="ARM-type_fold"/>
</dbReference>
<dbReference type="GO" id="GO:0012505">
    <property type="term" value="C:endomembrane system"/>
    <property type="evidence" value="ECO:0007669"/>
    <property type="project" value="UniProtKB-SubCell"/>
</dbReference>
<name>A0AAD5SH59_9FUNG</name>
<dbReference type="InterPro" id="IPR050840">
    <property type="entry name" value="Adaptor_Complx_Large_Subunit"/>
</dbReference>